<keyword evidence="6" id="KW-0472">Membrane</keyword>
<dbReference type="Pfam" id="PF18947">
    <property type="entry name" value="HAMP_2"/>
    <property type="match status" value="1"/>
</dbReference>
<dbReference type="InterPro" id="IPR004089">
    <property type="entry name" value="MCPsignal_dom"/>
</dbReference>
<feature type="region of interest" description="Disordered" evidence="5">
    <location>
        <begin position="607"/>
        <end position="626"/>
    </location>
</feature>
<comment type="similarity">
    <text evidence="3">Belongs to the methyl-accepting chemotaxis (MCP) protein family.</text>
</comment>
<feature type="transmembrane region" description="Helical" evidence="6">
    <location>
        <begin position="201"/>
        <end position="222"/>
    </location>
</feature>
<sequence length="639" mass="67696">MFSTIKAKLITLTAVATLAIIIASGSGIIGMRDGSDAVRQLGFNFLPSVIGLMEISRGQLEARVVNREVSLLEFDDEAPAKAAKLVERKVAAYAQMDKGRKAYEGLPMSPEEDKIWKQFVVDYNEWKKLNDELNVMVANVGKAKSKAEVTEIFHEIRGHTKRVGPSAGATKAAIDKLVEINAKLGEEYYASSSAQMARMSMIMNTVAFIAVIAILSLGWFVFRSTMRQLGGEPALAADVANHIAVGDLSGRIEIRDGDTTSLMAAMRKMSATIGTLVEDANALSTSARQGALEARADAAKHQGEFRAIIDGINATMDAVVAPINEVREVMAAVEQGDLTRRVSGHYQGDFGGLQASVNNTVDRLSSIIAQVRASATELTSASSQVSATSQALSQATSEQAASLEETTAAIEEMSASISQNTDNAKTTDGIARKASQDALSGGEAVKSTVEAMKSIAGRISIIDDIAYRTDLLALNAAIEAARAGEHGKGFAVVAAEVRKLAERSQIAAQEIGELATSSVDTAEQAGSLLETMLPSIRKTADLVREITAASEEQSAGTSQISNAMAQLNSVTQQNASSSEELSATAEEMNAQAENLKDLMAQFTVASDEHAASKQAKAPKKAPAKVTMPAADELKDFVKF</sequence>
<feature type="domain" description="Methyl-accepting transducer" evidence="7">
    <location>
        <begin position="374"/>
        <end position="589"/>
    </location>
</feature>
<dbReference type="RefSeq" id="WP_091939437.1">
    <property type="nucleotide sequence ID" value="NZ_FNCY01000019.1"/>
</dbReference>
<dbReference type="SMART" id="SM00283">
    <property type="entry name" value="MA"/>
    <property type="match status" value="1"/>
</dbReference>
<keyword evidence="10" id="KW-1185">Reference proteome</keyword>
<dbReference type="Pfam" id="PF12729">
    <property type="entry name" value="4HB_MCP_1"/>
    <property type="match status" value="1"/>
</dbReference>
<evidence type="ECO:0000256" key="4">
    <source>
        <dbReference type="PROSITE-ProRule" id="PRU00284"/>
    </source>
</evidence>
<dbReference type="GO" id="GO:0005886">
    <property type="term" value="C:plasma membrane"/>
    <property type="evidence" value="ECO:0007669"/>
    <property type="project" value="TreeGrafter"/>
</dbReference>
<dbReference type="PANTHER" id="PTHR43531">
    <property type="entry name" value="PROTEIN ICFG"/>
    <property type="match status" value="1"/>
</dbReference>
<evidence type="ECO:0000256" key="1">
    <source>
        <dbReference type="ARBA" id="ARBA00004370"/>
    </source>
</evidence>
<dbReference type="InterPro" id="IPR051310">
    <property type="entry name" value="MCP_chemotaxis"/>
</dbReference>
<proteinExistence type="inferred from homology"/>
<keyword evidence="6" id="KW-0812">Transmembrane</keyword>
<dbReference type="GO" id="GO:0006935">
    <property type="term" value="P:chemotaxis"/>
    <property type="evidence" value="ECO:0007669"/>
    <property type="project" value="UniProtKB-KW"/>
</dbReference>
<dbReference type="AlphaFoldDB" id="A0A1G8KNE6"/>
<dbReference type="Gene3D" id="1.10.287.950">
    <property type="entry name" value="Methyl-accepting chemotaxis protein"/>
    <property type="match status" value="1"/>
</dbReference>
<feature type="compositionally biased region" description="Low complexity" evidence="5">
    <location>
        <begin position="575"/>
        <end position="587"/>
    </location>
</feature>
<feature type="domain" description="HAMP" evidence="8">
    <location>
        <begin position="317"/>
        <end position="369"/>
    </location>
</feature>
<dbReference type="InterPro" id="IPR024478">
    <property type="entry name" value="HlyB_4HB_MCP"/>
</dbReference>
<evidence type="ECO:0000259" key="8">
    <source>
        <dbReference type="PROSITE" id="PS50885"/>
    </source>
</evidence>
<dbReference type="PROSITE" id="PS50885">
    <property type="entry name" value="HAMP"/>
    <property type="match status" value="1"/>
</dbReference>
<dbReference type="STRING" id="83767.SAMN05660652_03450"/>
<reference evidence="9 10" key="1">
    <citation type="submission" date="2016-10" db="EMBL/GenBank/DDBJ databases">
        <authorList>
            <person name="de Groot N.N."/>
        </authorList>
    </citation>
    <scope>NUCLEOTIDE SEQUENCE [LARGE SCALE GENOMIC DNA]</scope>
    <source>
        <strain evidence="9 10">DSM 5885</strain>
    </source>
</reference>
<dbReference type="Gene3D" id="1.20.120.1530">
    <property type="match status" value="1"/>
</dbReference>
<gene>
    <name evidence="9" type="ORF">SAMN05660652_03450</name>
</gene>
<accession>A0A1G8KNE6</accession>
<evidence type="ECO:0000313" key="9">
    <source>
        <dbReference type="EMBL" id="SDI44923.1"/>
    </source>
</evidence>
<organism evidence="9 10">
    <name type="scientific">Propionivibrio dicarboxylicus</name>
    <dbReference type="NCBI Taxonomy" id="83767"/>
    <lineage>
        <taxon>Bacteria</taxon>
        <taxon>Pseudomonadati</taxon>
        <taxon>Pseudomonadota</taxon>
        <taxon>Betaproteobacteria</taxon>
        <taxon>Rhodocyclales</taxon>
        <taxon>Rhodocyclaceae</taxon>
        <taxon>Propionivibrio</taxon>
    </lineage>
</organism>
<dbReference type="CDD" id="cd06225">
    <property type="entry name" value="HAMP"/>
    <property type="match status" value="1"/>
</dbReference>
<feature type="region of interest" description="Disordered" evidence="5">
    <location>
        <begin position="568"/>
        <end position="587"/>
    </location>
</feature>
<dbReference type="FunFam" id="1.10.287.950:FF:000001">
    <property type="entry name" value="Methyl-accepting chemotaxis sensory transducer"/>
    <property type="match status" value="1"/>
</dbReference>
<dbReference type="InterPro" id="IPR003660">
    <property type="entry name" value="HAMP_dom"/>
</dbReference>
<dbReference type="EMBL" id="FNCY01000019">
    <property type="protein sequence ID" value="SDI44923.1"/>
    <property type="molecule type" value="Genomic_DNA"/>
</dbReference>
<comment type="subcellular location">
    <subcellularLocation>
        <location evidence="1">Membrane</location>
    </subcellularLocation>
</comment>
<dbReference type="OrthoDB" id="9806477at2"/>
<dbReference type="GO" id="GO:0004888">
    <property type="term" value="F:transmembrane signaling receptor activity"/>
    <property type="evidence" value="ECO:0007669"/>
    <property type="project" value="TreeGrafter"/>
</dbReference>
<dbReference type="PANTHER" id="PTHR43531:SF11">
    <property type="entry name" value="METHYL-ACCEPTING CHEMOTAXIS PROTEIN 3"/>
    <property type="match status" value="1"/>
</dbReference>
<keyword evidence="4" id="KW-0807">Transducer</keyword>
<keyword evidence="6" id="KW-1133">Transmembrane helix</keyword>
<evidence type="ECO:0000256" key="3">
    <source>
        <dbReference type="ARBA" id="ARBA00029447"/>
    </source>
</evidence>
<evidence type="ECO:0000256" key="2">
    <source>
        <dbReference type="ARBA" id="ARBA00022500"/>
    </source>
</evidence>
<name>A0A1G8KNE6_9RHOO</name>
<dbReference type="Proteomes" id="UP000198607">
    <property type="component" value="Unassembled WGS sequence"/>
</dbReference>
<evidence type="ECO:0000256" key="6">
    <source>
        <dbReference type="SAM" id="Phobius"/>
    </source>
</evidence>
<dbReference type="SUPFAM" id="SSF58104">
    <property type="entry name" value="Methyl-accepting chemotaxis protein (MCP) signaling domain"/>
    <property type="match status" value="1"/>
</dbReference>
<keyword evidence="2" id="KW-0145">Chemotaxis</keyword>
<evidence type="ECO:0000259" key="7">
    <source>
        <dbReference type="PROSITE" id="PS50111"/>
    </source>
</evidence>
<evidence type="ECO:0000256" key="5">
    <source>
        <dbReference type="SAM" id="MobiDB-lite"/>
    </source>
</evidence>
<protein>
    <submittedName>
        <fullName evidence="9">Methyl-accepting chemotaxis protein</fullName>
    </submittedName>
</protein>
<dbReference type="SMART" id="SM00304">
    <property type="entry name" value="HAMP"/>
    <property type="match status" value="2"/>
</dbReference>
<evidence type="ECO:0000313" key="10">
    <source>
        <dbReference type="Proteomes" id="UP000198607"/>
    </source>
</evidence>
<dbReference type="GO" id="GO:0007165">
    <property type="term" value="P:signal transduction"/>
    <property type="evidence" value="ECO:0007669"/>
    <property type="project" value="UniProtKB-KW"/>
</dbReference>
<dbReference type="PROSITE" id="PS50111">
    <property type="entry name" value="CHEMOTAXIS_TRANSDUC_2"/>
    <property type="match status" value="1"/>
</dbReference>
<dbReference type="Pfam" id="PF00015">
    <property type="entry name" value="MCPsignal"/>
    <property type="match status" value="1"/>
</dbReference>